<dbReference type="GO" id="GO:0005634">
    <property type="term" value="C:nucleus"/>
    <property type="evidence" value="ECO:0007669"/>
    <property type="project" value="UniProtKB-SubCell"/>
</dbReference>
<feature type="region of interest" description="Disordered" evidence="6">
    <location>
        <begin position="1"/>
        <end position="23"/>
    </location>
</feature>
<keyword evidence="8" id="KW-1185">Reference proteome</keyword>
<dbReference type="Proteomes" id="UP000623129">
    <property type="component" value="Unassembled WGS sequence"/>
</dbReference>
<evidence type="ECO:0000256" key="4">
    <source>
        <dbReference type="ARBA" id="ARBA00023163"/>
    </source>
</evidence>
<dbReference type="AlphaFoldDB" id="A0A833QKV8"/>
<gene>
    <name evidence="7" type="ORF">FCM35_KLT06976</name>
</gene>
<feature type="region of interest" description="Disordered" evidence="6">
    <location>
        <begin position="185"/>
        <end position="205"/>
    </location>
</feature>
<dbReference type="PANTHER" id="PTHR31140">
    <property type="entry name" value="B3 DOMAIN-CONTAINING TRANSCRIPTION FACTOR ABI3"/>
    <property type="match status" value="1"/>
</dbReference>
<evidence type="ECO:0000256" key="2">
    <source>
        <dbReference type="ARBA" id="ARBA00023015"/>
    </source>
</evidence>
<evidence type="ECO:0000256" key="6">
    <source>
        <dbReference type="SAM" id="MobiDB-lite"/>
    </source>
</evidence>
<dbReference type="OrthoDB" id="757982at2759"/>
<evidence type="ECO:0000256" key="5">
    <source>
        <dbReference type="ARBA" id="ARBA00023242"/>
    </source>
</evidence>
<keyword evidence="2" id="KW-0805">Transcription regulation</keyword>
<dbReference type="InterPro" id="IPR044800">
    <property type="entry name" value="LEC2-like"/>
</dbReference>
<comment type="subcellular location">
    <subcellularLocation>
        <location evidence="1">Nucleus</location>
    </subcellularLocation>
</comment>
<dbReference type="Gene3D" id="2.40.330.10">
    <property type="entry name" value="DNA-binding pseudobarrel domain"/>
    <property type="match status" value="1"/>
</dbReference>
<keyword evidence="3" id="KW-0238">DNA-binding</keyword>
<comment type="caution">
    <text evidence="7">The sequence shown here is derived from an EMBL/GenBank/DDBJ whole genome shotgun (WGS) entry which is preliminary data.</text>
</comment>
<evidence type="ECO:0000313" key="7">
    <source>
        <dbReference type="EMBL" id="KAF3328370.1"/>
    </source>
</evidence>
<name>A0A833QKV8_9POAL</name>
<accession>A0A833QKV8</accession>
<keyword evidence="4" id="KW-0804">Transcription</keyword>
<proteinExistence type="predicted"/>
<feature type="compositionally biased region" description="Low complexity" evidence="6">
    <location>
        <begin position="1"/>
        <end position="20"/>
    </location>
</feature>
<dbReference type="GO" id="GO:0003677">
    <property type="term" value="F:DNA binding"/>
    <property type="evidence" value="ECO:0007669"/>
    <property type="project" value="UniProtKB-KW"/>
</dbReference>
<dbReference type="GO" id="GO:0003700">
    <property type="term" value="F:DNA-binding transcription factor activity"/>
    <property type="evidence" value="ECO:0007669"/>
    <property type="project" value="InterPro"/>
</dbReference>
<dbReference type="EMBL" id="SWLB01000016">
    <property type="protein sequence ID" value="KAF3328370.1"/>
    <property type="molecule type" value="Genomic_DNA"/>
</dbReference>
<keyword evidence="5" id="KW-0539">Nucleus</keyword>
<evidence type="ECO:0000313" key="8">
    <source>
        <dbReference type="Proteomes" id="UP000623129"/>
    </source>
</evidence>
<reference evidence="7" key="1">
    <citation type="submission" date="2020-01" db="EMBL/GenBank/DDBJ databases">
        <title>Genome sequence of Kobresia littledalei, the first chromosome-level genome in the family Cyperaceae.</title>
        <authorList>
            <person name="Qu G."/>
        </authorList>
    </citation>
    <scope>NUCLEOTIDE SEQUENCE</scope>
    <source>
        <strain evidence="7">C.B.Clarke</strain>
        <tissue evidence="7">Leaf</tissue>
    </source>
</reference>
<organism evidence="7 8">
    <name type="scientific">Carex littledalei</name>
    <dbReference type="NCBI Taxonomy" id="544730"/>
    <lineage>
        <taxon>Eukaryota</taxon>
        <taxon>Viridiplantae</taxon>
        <taxon>Streptophyta</taxon>
        <taxon>Embryophyta</taxon>
        <taxon>Tracheophyta</taxon>
        <taxon>Spermatophyta</taxon>
        <taxon>Magnoliopsida</taxon>
        <taxon>Liliopsida</taxon>
        <taxon>Poales</taxon>
        <taxon>Cyperaceae</taxon>
        <taxon>Cyperoideae</taxon>
        <taxon>Cariceae</taxon>
        <taxon>Carex</taxon>
        <taxon>Carex subgen. Euthyceras</taxon>
    </lineage>
</organism>
<dbReference type="InterPro" id="IPR015300">
    <property type="entry name" value="DNA-bd_pseudobarrel_sf"/>
</dbReference>
<evidence type="ECO:0000256" key="3">
    <source>
        <dbReference type="ARBA" id="ARBA00023125"/>
    </source>
</evidence>
<evidence type="ECO:0000256" key="1">
    <source>
        <dbReference type="ARBA" id="ARBA00004123"/>
    </source>
</evidence>
<dbReference type="PANTHER" id="PTHR31140:SF73">
    <property type="entry name" value="B3 DOMAIN-CONTAINING TRANSCRIPTION FACTOR FUS3"/>
    <property type="match status" value="1"/>
</dbReference>
<protein>
    <submittedName>
        <fullName evidence="7">B3 domain-containing protein LFL1-like protein</fullName>
    </submittedName>
</protein>
<sequence>MSRIMSSSRRSSNQGSISGRVPRLASVVGEDRRRSVAPAGRLDLNLPAPDPDVAVEGLKLIIKKELTVTDVGPLKRIVLPKASYFQENFITKTFGHYVETHGLQAGDSVMIYKDDAKGHLMIRSKKAEVEEVNKPTQFDEIFDSIVPDFKIAGPRYSDLFSSWDQGTTENDFGLAFQPLPFSDEAASTSGSSAPALDWSPSSGHI</sequence>